<dbReference type="InterPro" id="IPR009057">
    <property type="entry name" value="Homeodomain-like_sf"/>
</dbReference>
<evidence type="ECO:0000313" key="8">
    <source>
        <dbReference type="Proteomes" id="UP000642673"/>
    </source>
</evidence>
<evidence type="ECO:0000256" key="4">
    <source>
        <dbReference type="PROSITE-ProRule" id="PRU00335"/>
    </source>
</evidence>
<dbReference type="Proteomes" id="UP000642673">
    <property type="component" value="Unassembled WGS sequence"/>
</dbReference>
<dbReference type="InterPro" id="IPR001647">
    <property type="entry name" value="HTH_TetR"/>
</dbReference>
<dbReference type="SUPFAM" id="SSF46689">
    <property type="entry name" value="Homeodomain-like"/>
    <property type="match status" value="1"/>
</dbReference>
<dbReference type="NCBIfam" id="NF041196">
    <property type="entry name" value="ScbR_bind_reg"/>
    <property type="match status" value="1"/>
</dbReference>
<dbReference type="Pfam" id="PF00440">
    <property type="entry name" value="TetR_N"/>
    <property type="match status" value="1"/>
</dbReference>
<reference evidence="8" key="1">
    <citation type="journal article" date="2019" name="Int. J. Syst. Evol. Microbiol.">
        <title>The Global Catalogue of Microorganisms (GCM) 10K type strain sequencing project: providing services to taxonomists for standard genome sequencing and annotation.</title>
        <authorList>
            <consortium name="The Broad Institute Genomics Platform"/>
            <consortium name="The Broad Institute Genome Sequencing Center for Infectious Disease"/>
            <person name="Wu L."/>
            <person name="Ma J."/>
        </authorList>
    </citation>
    <scope>NUCLEOTIDE SEQUENCE [LARGE SCALE GENOMIC DNA]</scope>
    <source>
        <strain evidence="8">JCM 4738</strain>
    </source>
</reference>
<dbReference type="PRINTS" id="PR00455">
    <property type="entry name" value="HTHTETR"/>
</dbReference>
<feature type="domain" description="HTH tetR-type" evidence="6">
    <location>
        <begin position="14"/>
        <end position="74"/>
    </location>
</feature>
<dbReference type="InterPro" id="IPR050109">
    <property type="entry name" value="HTH-type_TetR-like_transc_reg"/>
</dbReference>
<dbReference type="Gene3D" id="1.10.357.10">
    <property type="entry name" value="Tetracycline Repressor, domain 2"/>
    <property type="match status" value="1"/>
</dbReference>
<evidence type="ECO:0000313" key="7">
    <source>
        <dbReference type="EMBL" id="GHB70121.1"/>
    </source>
</evidence>
<dbReference type="PANTHER" id="PTHR30055:SF234">
    <property type="entry name" value="HTH-TYPE TRANSCRIPTIONAL REGULATOR BETI"/>
    <property type="match status" value="1"/>
</dbReference>
<evidence type="ECO:0000259" key="6">
    <source>
        <dbReference type="PROSITE" id="PS50977"/>
    </source>
</evidence>
<dbReference type="InterPro" id="IPR036271">
    <property type="entry name" value="Tet_transcr_reg_TetR-rel_C_sf"/>
</dbReference>
<keyword evidence="1" id="KW-0805">Transcription regulation</keyword>
<name>A0ABQ3EWY5_9ACTN</name>
<accession>A0ABQ3EWY5</accession>
<dbReference type="SUPFAM" id="SSF48498">
    <property type="entry name" value="Tetracyclin repressor-like, C-terminal domain"/>
    <property type="match status" value="1"/>
</dbReference>
<feature type="region of interest" description="Disordered" evidence="5">
    <location>
        <begin position="234"/>
        <end position="253"/>
    </location>
</feature>
<evidence type="ECO:0000256" key="5">
    <source>
        <dbReference type="SAM" id="MobiDB-lite"/>
    </source>
</evidence>
<evidence type="ECO:0000256" key="2">
    <source>
        <dbReference type="ARBA" id="ARBA00023125"/>
    </source>
</evidence>
<proteinExistence type="predicted"/>
<feature type="DNA-binding region" description="H-T-H motif" evidence="4">
    <location>
        <begin position="37"/>
        <end position="56"/>
    </location>
</feature>
<keyword evidence="2 4" id="KW-0238">DNA-binding</keyword>
<protein>
    <submittedName>
        <fullName evidence="7">Gamma-butyrolactone-binding protein</fullName>
    </submittedName>
</protein>
<organism evidence="7 8">
    <name type="scientific">Streptomyces cirratus</name>
    <dbReference type="NCBI Taxonomy" id="68187"/>
    <lineage>
        <taxon>Bacteria</taxon>
        <taxon>Bacillati</taxon>
        <taxon>Actinomycetota</taxon>
        <taxon>Actinomycetes</taxon>
        <taxon>Kitasatosporales</taxon>
        <taxon>Streptomycetaceae</taxon>
        <taxon>Streptomyces</taxon>
    </lineage>
</organism>
<dbReference type="PANTHER" id="PTHR30055">
    <property type="entry name" value="HTH-TYPE TRANSCRIPTIONAL REGULATOR RUTR"/>
    <property type="match status" value="1"/>
</dbReference>
<comment type="caution">
    <text evidence="7">The sequence shown here is derived from an EMBL/GenBank/DDBJ whole genome shotgun (WGS) entry which is preliminary data.</text>
</comment>
<gene>
    <name evidence="7" type="ORF">GCM10010347_45480</name>
</gene>
<evidence type="ECO:0000256" key="3">
    <source>
        <dbReference type="ARBA" id="ARBA00023163"/>
    </source>
</evidence>
<dbReference type="RefSeq" id="WP_190186060.1">
    <property type="nucleotide sequence ID" value="NZ_BMVP01000009.1"/>
</dbReference>
<dbReference type="EMBL" id="BMVP01000009">
    <property type="protein sequence ID" value="GHB70121.1"/>
    <property type="molecule type" value="Genomic_DNA"/>
</dbReference>
<evidence type="ECO:0000256" key="1">
    <source>
        <dbReference type="ARBA" id="ARBA00023015"/>
    </source>
</evidence>
<dbReference type="PROSITE" id="PS50977">
    <property type="entry name" value="HTH_TETR_2"/>
    <property type="match status" value="1"/>
</dbReference>
<keyword evidence="3" id="KW-0804">Transcription</keyword>
<dbReference type="InterPro" id="IPR047923">
    <property type="entry name" value="ArpA-like"/>
</dbReference>
<keyword evidence="8" id="KW-1185">Reference proteome</keyword>
<sequence length="253" mass="27037">MRTERPPVKQDRAVRTRQAILEAAATVFEEYGYDAAKLSDIVNIAKVTKGALYFHFGSKEALAQAVIDAQNQGQPPALPQEYKAQEFLDMGMIFCHQLRHDVLMRASARLTLDRAGQTLDKAAPYEAWIALHTEVLAEAKRRGELLPGVDPAIPSQLIVGAYAGLNTMSHTLGLDMDRQVSELYAHVMPSVVVPAVAIRLDTAPGRGARALFGGRGTHVCREGCAVGVAPRADGAEGGAEDGADANLPEALGA</sequence>